<sequence>MANIRKRQYQPSNQTHLSSYFTRNAVPSLHRSESLSPALPADTAASLLSVGMRVRKSVPEGYKTHKTLGSPGFRFPSTAPPTSSAPARPSYSPMQTRELTPFCGLHKVGGLAEQEIPSSAPAIMGMEEEEEDYDMPALSTSQGSFMSTQNSFMASARTYTESKKRTYEDEADDDMDKFFDEQGDEDMAISQQNTAARPIARLKGTTRKVQQQHGVRIFGSDDFDEAPFLMPMEMEQ</sequence>
<evidence type="ECO:0000256" key="1">
    <source>
        <dbReference type="ARBA" id="ARBA00004123"/>
    </source>
</evidence>
<reference evidence="7" key="1">
    <citation type="submission" date="2021-12" db="EMBL/GenBank/DDBJ databases">
        <authorList>
            <person name="Zaccaron A."/>
            <person name="Stergiopoulos I."/>
        </authorList>
    </citation>
    <scope>NUCLEOTIDE SEQUENCE</scope>
    <source>
        <strain evidence="7">Race5_Kim</strain>
    </source>
</reference>
<evidence type="ECO:0000256" key="3">
    <source>
        <dbReference type="ARBA" id="ARBA00005459"/>
    </source>
</evidence>
<dbReference type="Proteomes" id="UP000756132">
    <property type="component" value="Chromosome 2"/>
</dbReference>
<accession>A0A9Q8LBK8</accession>
<keyword evidence="4" id="KW-0963">Cytoplasm</keyword>
<evidence type="ECO:0000313" key="8">
    <source>
        <dbReference type="Proteomes" id="UP000756132"/>
    </source>
</evidence>
<dbReference type="GO" id="GO:0008104">
    <property type="term" value="P:intracellular protein localization"/>
    <property type="evidence" value="ECO:0007669"/>
    <property type="project" value="TreeGrafter"/>
</dbReference>
<gene>
    <name evidence="7" type="ORF">CLAFUR5_02366</name>
</gene>
<name>A0A9Q8LBK8_PASFU</name>
<evidence type="ECO:0000313" key="7">
    <source>
        <dbReference type="EMBL" id="UJO14365.1"/>
    </source>
</evidence>
<dbReference type="GO" id="GO:1990846">
    <property type="term" value="F:ribonucleoside-diphosphate reductase inhibitor activity"/>
    <property type="evidence" value="ECO:0007669"/>
    <property type="project" value="TreeGrafter"/>
</dbReference>
<dbReference type="PANTHER" id="PTHR28081">
    <property type="entry name" value="DAMAGE-REGULATED IMPORT FACILITATOR 1-RELATED"/>
    <property type="match status" value="1"/>
</dbReference>
<dbReference type="GeneID" id="71982244"/>
<proteinExistence type="inferred from homology"/>
<evidence type="ECO:0000256" key="4">
    <source>
        <dbReference type="ARBA" id="ARBA00022490"/>
    </source>
</evidence>
<dbReference type="OrthoDB" id="4072855at2759"/>
<feature type="region of interest" description="Disordered" evidence="6">
    <location>
        <begin position="62"/>
        <end position="93"/>
    </location>
</feature>
<evidence type="ECO:0000256" key="5">
    <source>
        <dbReference type="ARBA" id="ARBA00023242"/>
    </source>
</evidence>
<feature type="compositionally biased region" description="Low complexity" evidence="6">
    <location>
        <begin position="76"/>
        <end position="93"/>
    </location>
</feature>
<dbReference type="KEGG" id="ffu:CLAFUR5_02366"/>
<reference evidence="7" key="2">
    <citation type="journal article" date="2022" name="Microb. Genom.">
        <title>A chromosome-scale genome assembly of the tomato pathogen Cladosporium fulvum reveals a compartmentalized genome architecture and the presence of a dispensable chromosome.</title>
        <authorList>
            <person name="Zaccaron A.Z."/>
            <person name="Chen L.H."/>
            <person name="Samaras A."/>
            <person name="Stergiopoulos I."/>
        </authorList>
    </citation>
    <scope>NUCLEOTIDE SEQUENCE</scope>
    <source>
        <strain evidence="7">Race5_Kim</strain>
    </source>
</reference>
<dbReference type="EMBL" id="CP090164">
    <property type="protein sequence ID" value="UJO14365.1"/>
    <property type="molecule type" value="Genomic_DNA"/>
</dbReference>
<dbReference type="GO" id="GO:0005634">
    <property type="term" value="C:nucleus"/>
    <property type="evidence" value="ECO:0007669"/>
    <property type="project" value="UniProtKB-SubCell"/>
</dbReference>
<dbReference type="GO" id="GO:0005737">
    <property type="term" value="C:cytoplasm"/>
    <property type="evidence" value="ECO:0007669"/>
    <property type="project" value="UniProtKB-SubCell"/>
</dbReference>
<comment type="similarity">
    <text evidence="3">Belongs to the DIF1/spd1 family.</text>
</comment>
<dbReference type="RefSeq" id="XP_047758731.1">
    <property type="nucleotide sequence ID" value="XM_047901514.1"/>
</dbReference>
<dbReference type="InterPro" id="IPR013900">
    <property type="entry name" value="RNR_inhibitor"/>
</dbReference>
<evidence type="ECO:0000256" key="6">
    <source>
        <dbReference type="SAM" id="MobiDB-lite"/>
    </source>
</evidence>
<dbReference type="Pfam" id="PF08591">
    <property type="entry name" value="RNR_inhib"/>
    <property type="match status" value="1"/>
</dbReference>
<organism evidence="7 8">
    <name type="scientific">Passalora fulva</name>
    <name type="common">Tomato leaf mold</name>
    <name type="synonym">Cladosporium fulvum</name>
    <dbReference type="NCBI Taxonomy" id="5499"/>
    <lineage>
        <taxon>Eukaryota</taxon>
        <taxon>Fungi</taxon>
        <taxon>Dikarya</taxon>
        <taxon>Ascomycota</taxon>
        <taxon>Pezizomycotina</taxon>
        <taxon>Dothideomycetes</taxon>
        <taxon>Dothideomycetidae</taxon>
        <taxon>Mycosphaerellales</taxon>
        <taxon>Mycosphaerellaceae</taxon>
        <taxon>Fulvia</taxon>
    </lineage>
</organism>
<evidence type="ECO:0000256" key="2">
    <source>
        <dbReference type="ARBA" id="ARBA00004496"/>
    </source>
</evidence>
<dbReference type="AlphaFoldDB" id="A0A9Q8LBK8"/>
<comment type="subcellular location">
    <subcellularLocation>
        <location evidence="2">Cytoplasm</location>
    </subcellularLocation>
    <subcellularLocation>
        <location evidence="1">Nucleus</location>
    </subcellularLocation>
</comment>
<protein>
    <submittedName>
        <fullName evidence="7">Uncharacterized protein</fullName>
    </submittedName>
</protein>
<dbReference type="PANTHER" id="PTHR28081:SF1">
    <property type="entry name" value="DAMAGE-REGULATED IMPORT FACILITATOR 1"/>
    <property type="match status" value="1"/>
</dbReference>
<keyword evidence="8" id="KW-1185">Reference proteome</keyword>
<keyword evidence="5" id="KW-0539">Nucleus</keyword>